<evidence type="ECO:0000313" key="2">
    <source>
        <dbReference type="Proteomes" id="UP001285521"/>
    </source>
</evidence>
<organism evidence="1 2">
    <name type="scientific">Lentzea miocenica</name>
    <dbReference type="NCBI Taxonomy" id="3095431"/>
    <lineage>
        <taxon>Bacteria</taxon>
        <taxon>Bacillati</taxon>
        <taxon>Actinomycetota</taxon>
        <taxon>Actinomycetes</taxon>
        <taxon>Pseudonocardiales</taxon>
        <taxon>Pseudonocardiaceae</taxon>
        <taxon>Lentzea</taxon>
    </lineage>
</organism>
<dbReference type="Proteomes" id="UP001285521">
    <property type="component" value="Unassembled WGS sequence"/>
</dbReference>
<dbReference type="RefSeq" id="WP_319972613.1">
    <property type="nucleotide sequence ID" value="NZ_JAXAVW010000079.1"/>
</dbReference>
<comment type="caution">
    <text evidence="1">The sequence shown here is derived from an EMBL/GenBank/DDBJ whole genome shotgun (WGS) entry which is preliminary data.</text>
</comment>
<keyword evidence="2" id="KW-1185">Reference proteome</keyword>
<name>A0ABU4THX9_9PSEU</name>
<proteinExistence type="predicted"/>
<gene>
    <name evidence="1" type="ORF">SK803_46180</name>
</gene>
<accession>A0ABU4THX9</accession>
<sequence length="51" mass="5300">MLGKGVVDVPNVLGQAWCDAGFAKVVGNDVEVTFTFSDVMLTSLVNSLAIA</sequence>
<evidence type="ECO:0000313" key="1">
    <source>
        <dbReference type="EMBL" id="MDX8037629.1"/>
    </source>
</evidence>
<protein>
    <submittedName>
        <fullName evidence="1">Uncharacterized protein</fullName>
    </submittedName>
</protein>
<reference evidence="1 2" key="1">
    <citation type="submission" date="2023-11" db="EMBL/GenBank/DDBJ databases">
        <title>Lentzea sokolovensis, sp. nov., Lentzea kristufkii, sp. nov., and Lentzea miocenensis, sp. nov., rare actinobacteria from Sokolov Coal Basin, Miocene lacustrine sediment, Czech Republic.</title>
        <authorList>
            <person name="Lara A."/>
            <person name="Kotroba L."/>
            <person name="Nouioui I."/>
            <person name="Neumann-Schaal M."/>
            <person name="Mast Y."/>
            <person name="Chronakova A."/>
        </authorList>
    </citation>
    <scope>NUCLEOTIDE SEQUENCE [LARGE SCALE GENOMIC DNA]</scope>
    <source>
        <strain evidence="1 2">BCCO 10_0856</strain>
    </source>
</reference>
<dbReference type="EMBL" id="JAXAVW010000079">
    <property type="protein sequence ID" value="MDX8037629.1"/>
    <property type="molecule type" value="Genomic_DNA"/>
</dbReference>